<accession>A0A0M6YBG6</accession>
<dbReference type="Pfam" id="PF14027">
    <property type="entry name" value="Questin_oxidase"/>
    <property type="match status" value="1"/>
</dbReference>
<dbReference type="PANTHER" id="PTHR35870:SF1">
    <property type="entry name" value="PROTEIN, PUTATIVE (AFU_ORTHOLOGUE AFUA_5G03330)-RELATED"/>
    <property type="match status" value="1"/>
</dbReference>
<dbReference type="AlphaFoldDB" id="A0A0M6YBG6"/>
<organism evidence="2 3">
    <name type="scientific">Roseibium aggregatum</name>
    <dbReference type="NCBI Taxonomy" id="187304"/>
    <lineage>
        <taxon>Bacteria</taxon>
        <taxon>Pseudomonadati</taxon>
        <taxon>Pseudomonadota</taxon>
        <taxon>Alphaproteobacteria</taxon>
        <taxon>Hyphomicrobiales</taxon>
        <taxon>Stappiaceae</taxon>
        <taxon>Roseibium</taxon>
    </lineage>
</organism>
<dbReference type="PANTHER" id="PTHR35870">
    <property type="entry name" value="PROTEIN, PUTATIVE (AFU_ORTHOLOGUE AFUA_5G03330)-RELATED"/>
    <property type="match status" value="1"/>
</dbReference>
<proteinExistence type="predicted"/>
<evidence type="ECO:0008006" key="4">
    <source>
        <dbReference type="Google" id="ProtNLM"/>
    </source>
</evidence>
<protein>
    <recommendedName>
        <fullName evidence="4">Questin oxidase family protein</fullName>
    </recommendedName>
</protein>
<keyword evidence="3" id="KW-1185">Reference proteome</keyword>
<keyword evidence="1" id="KW-0560">Oxidoreductase</keyword>
<dbReference type="Proteomes" id="UP000048926">
    <property type="component" value="Unassembled WGS sequence"/>
</dbReference>
<dbReference type="InterPro" id="IPR025337">
    <property type="entry name" value="Questin_oxidase-like"/>
</dbReference>
<reference evidence="3" key="1">
    <citation type="submission" date="2015-07" db="EMBL/GenBank/DDBJ databases">
        <authorList>
            <person name="Rodrigo-Torres Lidia"/>
            <person name="Arahal R.David."/>
        </authorList>
    </citation>
    <scope>NUCLEOTIDE SEQUENCE [LARGE SCALE GENOMIC DNA]</scope>
    <source>
        <strain evidence="3">CECT 4801</strain>
    </source>
</reference>
<dbReference type="RefSeq" id="WP_055661460.1">
    <property type="nucleotide sequence ID" value="NZ_CXST01000007.1"/>
</dbReference>
<dbReference type="OrthoDB" id="6457937at2"/>
<name>A0A0M6YBG6_9HYPH</name>
<gene>
    <name evidence="2" type="ORF">LAL4801_05884</name>
</gene>
<evidence type="ECO:0000313" key="3">
    <source>
        <dbReference type="Proteomes" id="UP000048926"/>
    </source>
</evidence>
<dbReference type="EMBL" id="CXST01000007">
    <property type="protein sequence ID" value="CTQ47422.1"/>
    <property type="molecule type" value="Genomic_DNA"/>
</dbReference>
<dbReference type="GO" id="GO:0016491">
    <property type="term" value="F:oxidoreductase activity"/>
    <property type="evidence" value="ECO:0007669"/>
    <property type="project" value="UniProtKB-KW"/>
</dbReference>
<evidence type="ECO:0000313" key="2">
    <source>
        <dbReference type="EMBL" id="CTQ47422.1"/>
    </source>
</evidence>
<sequence>MTVHVSETSLDTVLEEARKDSVEFPYLLANHAPMVLVALDRMGASPSRIAEWYEAYRDAHKLAPPLPSVEPIDPASWKAALGDRTRESDYRAFFTGEIERLGIDSAIRQYLPHLVQGVAGSALHPLMRLAYAVLKMDEADTGAALGYWAACYLPMPDAGQVEPDTSDPGEILAAVSAVEGIRTYTTETDLLWHNICAVAALPGFVPLIGRLKVDETTPRRMAETSLAVFAATMDFSALHAVTGMHWARLVAAYLDEPLTLYRVFWQVIASLVPKIGFPDLPSEESLQMMREKPAPEWAEIKAAAIASDDEHDVSLVFSASQEEQVWGDPLYRVVAARRVRLIE</sequence>
<evidence type="ECO:0000256" key="1">
    <source>
        <dbReference type="ARBA" id="ARBA00023002"/>
    </source>
</evidence>